<dbReference type="InterPro" id="IPR050490">
    <property type="entry name" value="Bact_solute-bd_prot1"/>
</dbReference>
<comment type="caution">
    <text evidence="7">The sequence shown here is derived from an EMBL/GenBank/DDBJ whole genome shotgun (WGS) entry which is preliminary data.</text>
</comment>
<dbReference type="Gene3D" id="3.40.190.10">
    <property type="entry name" value="Periplasmic binding protein-like II"/>
    <property type="match status" value="1"/>
</dbReference>
<reference evidence="8" key="1">
    <citation type="submission" date="2023-07" db="EMBL/GenBank/DDBJ databases">
        <title>Novel Mycoplasma species identified in domestic and wild animals.</title>
        <authorList>
            <person name="Volokhov D.V."/>
            <person name="Furtak V.A."/>
            <person name="Zagorodnyaya T.A."/>
        </authorList>
    </citation>
    <scope>NUCLEOTIDE SEQUENCE [LARGE SCALE GENOMIC DNA]</scope>
    <source>
        <strain evidence="8">92-19</strain>
    </source>
</reference>
<dbReference type="PANTHER" id="PTHR43649">
    <property type="entry name" value="ARABINOSE-BINDING PROTEIN-RELATED"/>
    <property type="match status" value="1"/>
</dbReference>
<keyword evidence="3" id="KW-0472">Membrane</keyword>
<dbReference type="Proteomes" id="UP001209076">
    <property type="component" value="Unassembled WGS sequence"/>
</dbReference>
<evidence type="ECO:0000256" key="5">
    <source>
        <dbReference type="ARBA" id="ARBA00023288"/>
    </source>
</evidence>
<feature type="signal peptide" evidence="6">
    <location>
        <begin position="1"/>
        <end position="19"/>
    </location>
</feature>
<keyword evidence="4" id="KW-0564">Palmitate</keyword>
<feature type="chain" id="PRO_5045916782" evidence="6">
    <location>
        <begin position="20"/>
        <end position="495"/>
    </location>
</feature>
<keyword evidence="1" id="KW-1003">Cell membrane</keyword>
<evidence type="ECO:0000256" key="1">
    <source>
        <dbReference type="ARBA" id="ARBA00022475"/>
    </source>
</evidence>
<dbReference type="InterPro" id="IPR006059">
    <property type="entry name" value="SBP"/>
</dbReference>
<dbReference type="SUPFAM" id="SSF53850">
    <property type="entry name" value="Periplasmic binding protein-like II"/>
    <property type="match status" value="1"/>
</dbReference>
<accession>A0ABT2PT67</accession>
<evidence type="ECO:0000256" key="2">
    <source>
        <dbReference type="ARBA" id="ARBA00022729"/>
    </source>
</evidence>
<name>A0ABT2PT67_9MOLU</name>
<keyword evidence="8" id="KW-1185">Reference proteome</keyword>
<proteinExistence type="predicted"/>
<dbReference type="PROSITE" id="PS51257">
    <property type="entry name" value="PROKAR_LIPOPROTEIN"/>
    <property type="match status" value="1"/>
</dbReference>
<dbReference type="PANTHER" id="PTHR43649:SF33">
    <property type="entry name" value="POLYGALACTURONAN_RHAMNOGALACTURONAN-BINDING PROTEIN YTCQ"/>
    <property type="match status" value="1"/>
</dbReference>
<organism evidence="7 8">
    <name type="scientific">Paracholeplasma vituli</name>
    <dbReference type="NCBI Taxonomy" id="69473"/>
    <lineage>
        <taxon>Bacteria</taxon>
        <taxon>Bacillati</taxon>
        <taxon>Mycoplasmatota</taxon>
        <taxon>Mollicutes</taxon>
        <taxon>Acholeplasmatales</taxon>
        <taxon>Acholeplasmataceae</taxon>
        <taxon>Paracholeplasma</taxon>
    </lineage>
</organism>
<evidence type="ECO:0000256" key="3">
    <source>
        <dbReference type="ARBA" id="ARBA00023136"/>
    </source>
</evidence>
<keyword evidence="5" id="KW-0449">Lipoprotein</keyword>
<dbReference type="EMBL" id="JAOEGN010000001">
    <property type="protein sequence ID" value="MCU0104141.1"/>
    <property type="molecule type" value="Genomic_DNA"/>
</dbReference>
<evidence type="ECO:0000256" key="6">
    <source>
        <dbReference type="SAM" id="SignalP"/>
    </source>
</evidence>
<sequence length="495" mass="55197">MKKVLTLVALILSLVIVSACNGNGGVGEVKTIVIDGGGDIGNFNTTPLMTPSEANPFPYNTLEVLAREWEKLNPKYKIEINKTSSNGDRAILVPQLNNKTAPDITYQNGTVVNMDLGKDYYVVLNEYLNKPNKYVSGNKAWKDLYIPEELAQNMASDGNYYTITLEKVPVGIMYNKAILAEAGITKVPETYAEFLQALSDIKSKTNKEAYTTTYTWYDIVLESTMFSDILPLADVLTVNGKVDTEEFVRAFEKGIWNPTVNAIGSGASLVDNRYYEYIKVTKMKTEFYPQNWQSYDAHTNFVNGNLAMVEVTGREIRKLSINKNINFEWGVMPYPDLTTATTQHAYSPSIRGVAGLATPWFITNSAVEKGTVEGAVDFLMFLTAPQNNNRLIGDLKGGIPLNPDSETAIAPYLQDLLEIYTQDKATVNTGSRVYWGSVNSWAMLGYAYNTAFIKSLQDIDNKVKTTEEVARSLAQTIRNTIQALKIENEYDESKW</sequence>
<evidence type="ECO:0000256" key="4">
    <source>
        <dbReference type="ARBA" id="ARBA00023139"/>
    </source>
</evidence>
<gene>
    <name evidence="7" type="ORF">N7603_00505</name>
</gene>
<dbReference type="RefSeq" id="WP_262095353.1">
    <property type="nucleotide sequence ID" value="NZ_JAOEGN010000001.1"/>
</dbReference>
<evidence type="ECO:0000313" key="8">
    <source>
        <dbReference type="Proteomes" id="UP001209076"/>
    </source>
</evidence>
<protein>
    <submittedName>
        <fullName evidence="7">ABC transporter substrate-binding protein</fullName>
    </submittedName>
</protein>
<evidence type="ECO:0000313" key="7">
    <source>
        <dbReference type="EMBL" id="MCU0104141.1"/>
    </source>
</evidence>
<dbReference type="Pfam" id="PF01547">
    <property type="entry name" value="SBP_bac_1"/>
    <property type="match status" value="1"/>
</dbReference>
<keyword evidence="2 6" id="KW-0732">Signal</keyword>